<dbReference type="UniPathway" id="UPA00248">
    <property type="reaction ID" value="UER00314"/>
</dbReference>
<dbReference type="GO" id="GO:0005829">
    <property type="term" value="C:cytosol"/>
    <property type="evidence" value="ECO:0007669"/>
    <property type="project" value="TreeGrafter"/>
</dbReference>
<keyword evidence="2 5" id="KW-0808">Transferase</keyword>
<comment type="similarity">
    <text evidence="1 5">Belongs to the spermidine/spermine synthase family.</text>
</comment>
<dbReference type="PROSITE" id="PS51006">
    <property type="entry name" value="PABS_2"/>
    <property type="match status" value="1"/>
</dbReference>
<evidence type="ECO:0000256" key="4">
    <source>
        <dbReference type="ARBA" id="ARBA00023115"/>
    </source>
</evidence>
<evidence type="ECO:0000313" key="8">
    <source>
        <dbReference type="EMBL" id="ARW10593.1"/>
    </source>
</evidence>
<evidence type="ECO:0000259" key="7">
    <source>
        <dbReference type="PROSITE" id="PS51006"/>
    </source>
</evidence>
<dbReference type="EMBL" id="CP021524">
    <property type="protein sequence ID" value="ARW10593.1"/>
    <property type="molecule type" value="Genomic_DNA"/>
</dbReference>
<organism evidence="8 9">
    <name type="scientific">Acetobacter ascendens</name>
    <dbReference type="NCBI Taxonomy" id="481146"/>
    <lineage>
        <taxon>Bacteria</taxon>
        <taxon>Pseudomonadati</taxon>
        <taxon>Pseudomonadota</taxon>
        <taxon>Alphaproteobacteria</taxon>
        <taxon>Acetobacterales</taxon>
        <taxon>Acetobacteraceae</taxon>
        <taxon>Acetobacter</taxon>
    </lineage>
</organism>
<feature type="active site" description="Proton acceptor" evidence="5 6">
    <location>
        <position position="170"/>
    </location>
</feature>
<dbReference type="Proteomes" id="UP000195633">
    <property type="component" value="Chromosome"/>
</dbReference>
<dbReference type="NCBIfam" id="NF002010">
    <property type="entry name" value="PRK00811.1"/>
    <property type="match status" value="1"/>
</dbReference>
<dbReference type="SUPFAM" id="SSF53335">
    <property type="entry name" value="S-adenosyl-L-methionine-dependent methyltransferases"/>
    <property type="match status" value="1"/>
</dbReference>
<comment type="function">
    <text evidence="5">Catalyzes the irreversible transfer of a propylamine group from the amino donor S-adenosylmethioninamine (decarboxy-AdoMet) to putrescine (1,4-diaminobutane) to yield spermidine.</text>
</comment>
<proteinExistence type="inferred from homology"/>
<comment type="subunit">
    <text evidence="5">Homodimer or homotetramer.</text>
</comment>
<dbReference type="InterPro" id="IPR035246">
    <property type="entry name" value="Spermidine_synt_N"/>
</dbReference>
<gene>
    <name evidence="5 8" type="primary">speE</name>
    <name evidence="8" type="ORF">S101447_01514</name>
</gene>
<dbReference type="Pfam" id="PF01564">
    <property type="entry name" value="Spermine_synth"/>
    <property type="match status" value="1"/>
</dbReference>
<dbReference type="PANTHER" id="PTHR11558">
    <property type="entry name" value="SPERMIDINE/SPERMINE SYNTHASE"/>
    <property type="match status" value="1"/>
</dbReference>
<keyword evidence="4 5" id="KW-0620">Polyamine biosynthesis</keyword>
<comment type="catalytic activity">
    <reaction evidence="5">
        <text>S-adenosyl 3-(methylsulfanyl)propylamine + putrescine = S-methyl-5'-thioadenosine + spermidine + H(+)</text>
        <dbReference type="Rhea" id="RHEA:12721"/>
        <dbReference type="ChEBI" id="CHEBI:15378"/>
        <dbReference type="ChEBI" id="CHEBI:17509"/>
        <dbReference type="ChEBI" id="CHEBI:57443"/>
        <dbReference type="ChEBI" id="CHEBI:57834"/>
        <dbReference type="ChEBI" id="CHEBI:326268"/>
        <dbReference type="EC" id="2.5.1.16"/>
    </reaction>
</comment>
<name>A0A1Y0V2I8_9PROT</name>
<dbReference type="EC" id="2.5.1.16" evidence="5"/>
<dbReference type="GO" id="GO:0008295">
    <property type="term" value="P:spermidine biosynthetic process"/>
    <property type="evidence" value="ECO:0007669"/>
    <property type="project" value="UniProtKB-UniRule"/>
</dbReference>
<comment type="pathway">
    <text evidence="5">Amine and polyamine biosynthesis; spermidine biosynthesis; spermidine from putrescine: step 1/1.</text>
</comment>
<evidence type="ECO:0000256" key="3">
    <source>
        <dbReference type="ARBA" id="ARBA00023066"/>
    </source>
</evidence>
<dbReference type="InterPro" id="IPR029063">
    <property type="entry name" value="SAM-dependent_MTases_sf"/>
</dbReference>
<dbReference type="HAMAP" id="MF_00198">
    <property type="entry name" value="Spermidine_synth"/>
    <property type="match status" value="1"/>
</dbReference>
<keyword evidence="3 5" id="KW-0745">Spermidine biosynthesis</keyword>
<dbReference type="InterPro" id="IPR001045">
    <property type="entry name" value="Spermi_synthase"/>
</dbReference>
<dbReference type="InterPro" id="IPR037163">
    <property type="entry name" value="Spermidine_synt_N_sf"/>
</dbReference>
<protein>
    <recommendedName>
        <fullName evidence="5">Polyamine aminopropyltransferase</fullName>
    </recommendedName>
    <alternativeName>
        <fullName evidence="5">Putrescine aminopropyltransferase</fullName>
        <shortName evidence="5">PAPT</shortName>
    </alternativeName>
    <alternativeName>
        <fullName evidence="5">Spermidine synthase</fullName>
        <shortName evidence="5">SPDS</shortName>
        <shortName evidence="5">SPDSY</shortName>
        <ecNumber evidence="5">2.5.1.16</ecNumber>
    </alternativeName>
</protein>
<feature type="binding site" evidence="5">
    <location>
        <position position="44"/>
    </location>
    <ligand>
        <name>S-methyl-5'-thioadenosine</name>
        <dbReference type="ChEBI" id="CHEBI:17509"/>
    </ligand>
</feature>
<dbReference type="STRING" id="481146.A4S02_13720"/>
<reference evidence="8 9" key="1">
    <citation type="submission" date="2017-05" db="EMBL/GenBank/DDBJ databases">
        <title>Genome sequence of Acetobacter pasteurianus subsp. ascendens strain SRCM101447.</title>
        <authorList>
            <person name="Cho S.H."/>
        </authorList>
    </citation>
    <scope>NUCLEOTIDE SEQUENCE [LARGE SCALE GENOMIC DNA]</scope>
    <source>
        <strain evidence="8 9">SRCM101447</strain>
    </source>
</reference>
<feature type="domain" description="PABS" evidence="7">
    <location>
        <begin position="15"/>
        <end position="250"/>
    </location>
</feature>
<dbReference type="Pfam" id="PF17284">
    <property type="entry name" value="Spermine_synt_N"/>
    <property type="match status" value="1"/>
</dbReference>
<dbReference type="InterPro" id="IPR030374">
    <property type="entry name" value="PABS"/>
</dbReference>
<dbReference type="Gene3D" id="3.40.50.150">
    <property type="entry name" value="Vaccinia Virus protein VP39"/>
    <property type="match status" value="1"/>
</dbReference>
<dbReference type="PANTHER" id="PTHR11558:SF11">
    <property type="entry name" value="SPERMIDINE SYNTHASE"/>
    <property type="match status" value="1"/>
</dbReference>
<evidence type="ECO:0000313" key="9">
    <source>
        <dbReference type="Proteomes" id="UP000195633"/>
    </source>
</evidence>
<dbReference type="GO" id="GO:0004766">
    <property type="term" value="F:spermidine synthase activity"/>
    <property type="evidence" value="ECO:0007669"/>
    <property type="project" value="UniProtKB-UniRule"/>
</dbReference>
<dbReference type="AlphaFoldDB" id="A0A1Y0V2I8"/>
<comment type="caution">
    <text evidence="5">Lacks conserved residue(s) required for the propagation of feature annotation.</text>
</comment>
<accession>A0A1Y0V2I8</accession>
<feature type="binding site" evidence="5">
    <location>
        <begin position="151"/>
        <end position="152"/>
    </location>
    <ligand>
        <name>S-methyl-5'-thioadenosine</name>
        <dbReference type="ChEBI" id="CHEBI:17509"/>
    </ligand>
</feature>
<evidence type="ECO:0000256" key="2">
    <source>
        <dbReference type="ARBA" id="ARBA00022679"/>
    </source>
</evidence>
<evidence type="ECO:0000256" key="5">
    <source>
        <dbReference type="HAMAP-Rule" id="MF_00198"/>
    </source>
</evidence>
<feature type="binding site" evidence="5">
    <location>
        <begin position="170"/>
        <end position="173"/>
    </location>
    <ligand>
        <name>spermidine</name>
        <dbReference type="ChEBI" id="CHEBI:57834"/>
    </ligand>
</feature>
<feature type="binding site" evidence="5">
    <location>
        <position position="119"/>
    </location>
    <ligand>
        <name>S-methyl-5'-thioadenosine</name>
        <dbReference type="ChEBI" id="CHEBI:17509"/>
    </ligand>
</feature>
<dbReference type="CDD" id="cd02440">
    <property type="entry name" value="AdoMet_MTases"/>
    <property type="match status" value="1"/>
</dbReference>
<sequence length="302" mass="33145">MRPIAYVEDKSGMAETWIEETLYDNWGQRFRVVKELARTRSPFQDIVVFESESHGRVLMLDGVVQITEKDEFVYQEMLTHVPLFTHANPKNVLIIGAGDGGVLRRVLEHPGIEKAVMVEIDGAVIELSKQHLPSIAGDAWNNPRAEVIVGDGIDYVARAADASFDVIIVDSTDPIGVGEVLFTDSFYEHCARILTAEGLIVNQCGVPFMQADELHETSVRRAKFFPHVSAYVAAVPTYVGGFMTLGIASKGSNLLAQDVKQVGARAQEAGILGKTQYWTPEIHVGSFNLPPYIAKHLPKAAG</sequence>
<dbReference type="NCBIfam" id="TIGR00417">
    <property type="entry name" value="speE"/>
    <property type="match status" value="1"/>
</dbReference>
<feature type="binding site" evidence="5">
    <location>
        <position position="99"/>
    </location>
    <ligand>
        <name>spermidine</name>
        <dbReference type="ChEBI" id="CHEBI:57834"/>
    </ligand>
</feature>
<evidence type="ECO:0000256" key="1">
    <source>
        <dbReference type="ARBA" id="ARBA00007867"/>
    </source>
</evidence>
<dbReference type="Gene3D" id="2.30.140.10">
    <property type="entry name" value="Spermidine synthase, tetramerisation domain"/>
    <property type="match status" value="1"/>
</dbReference>
<evidence type="ECO:0000256" key="6">
    <source>
        <dbReference type="PROSITE-ProRule" id="PRU00354"/>
    </source>
</evidence>